<evidence type="ECO:0000313" key="2">
    <source>
        <dbReference type="Proteomes" id="UP000837857"/>
    </source>
</evidence>
<name>A0ABN8IPL4_9NEOP</name>
<proteinExistence type="predicted"/>
<dbReference type="EMBL" id="OW152839">
    <property type="protein sequence ID" value="CAH2060467.1"/>
    <property type="molecule type" value="Genomic_DNA"/>
</dbReference>
<feature type="non-terminal residue" evidence="1">
    <location>
        <position position="1"/>
    </location>
</feature>
<gene>
    <name evidence="1" type="ORF">IPOD504_LOCUS11066</name>
</gene>
<sequence length="107" mass="12288">MTGSSGEKVQSQKIREGFRWRHVVGFERTWFRNARTSTERHGGGAACGQCVRIQYYMRTPPNTPPTNQSQRVPVHPFFRCASVEWWPVSILTKEVAYPTQAKNYGRG</sequence>
<dbReference type="Proteomes" id="UP000837857">
    <property type="component" value="Chromosome 27"/>
</dbReference>
<evidence type="ECO:0000313" key="1">
    <source>
        <dbReference type="EMBL" id="CAH2060467.1"/>
    </source>
</evidence>
<reference evidence="1" key="1">
    <citation type="submission" date="2022-03" db="EMBL/GenBank/DDBJ databases">
        <authorList>
            <person name="Martin H S."/>
        </authorList>
    </citation>
    <scope>NUCLEOTIDE SEQUENCE</scope>
</reference>
<accession>A0ABN8IPL4</accession>
<organism evidence="1 2">
    <name type="scientific">Iphiclides podalirius</name>
    <name type="common">scarce swallowtail</name>
    <dbReference type="NCBI Taxonomy" id="110791"/>
    <lineage>
        <taxon>Eukaryota</taxon>
        <taxon>Metazoa</taxon>
        <taxon>Ecdysozoa</taxon>
        <taxon>Arthropoda</taxon>
        <taxon>Hexapoda</taxon>
        <taxon>Insecta</taxon>
        <taxon>Pterygota</taxon>
        <taxon>Neoptera</taxon>
        <taxon>Endopterygota</taxon>
        <taxon>Lepidoptera</taxon>
        <taxon>Glossata</taxon>
        <taxon>Ditrysia</taxon>
        <taxon>Papilionoidea</taxon>
        <taxon>Papilionidae</taxon>
        <taxon>Papilioninae</taxon>
        <taxon>Iphiclides</taxon>
    </lineage>
</organism>
<keyword evidence="2" id="KW-1185">Reference proteome</keyword>
<protein>
    <submittedName>
        <fullName evidence="1">Uncharacterized protein</fullName>
    </submittedName>
</protein>